<comment type="caution">
    <text evidence="1">The sequence shown here is derived from an EMBL/GenBank/DDBJ whole genome shotgun (WGS) entry which is preliminary data.</text>
</comment>
<protein>
    <submittedName>
        <fullName evidence="1">Uncharacterized protein</fullName>
    </submittedName>
</protein>
<sequence length="425" mass="46050">MKKLLQKFLLAGFLAIIFYWVPSWTHTTPKVEAFGASASCSSTWTITGLTPTDGSYINGSTYNISFSRNASCTDDVTVYRAKRSDTSDVSCSSVTSRNTLGVVATAGTGYIWDISWRTDGADYCIRLKTEAVSQDTRTSDFTIDKTNPSISISNNADTGWTASDTIAVSVSDATAGIASTKSIISDTVTCDATRDGELNVWTAGTSVTANNDSTYSGKYMCFRTTDSAWNKSYAVSSQILKLDTTNPTIPTITYGWWYITGTWSNANVTFTIANGTDGWAWVLKSQYRLDGWAWTDYSTTVTISSAGTTTVEAKTLDAVSNESTVVWPDSVKVDTTNPIFAWVTSWAYYATNKTITFSDTNLSWATLDGAAYSSGDTISTEWTHVFVVTDLAWNSTGATFIIDKTNPTVDAGTDQTKNAVFTQTG</sequence>
<proteinExistence type="predicted"/>
<dbReference type="EMBL" id="AMFJ01036105">
    <property type="protein sequence ID" value="EKD25231.1"/>
    <property type="molecule type" value="Genomic_DNA"/>
</dbReference>
<name>K1XJ83_9BACT</name>
<accession>K1XJ83</accession>
<gene>
    <name evidence="1" type="ORF">ACD_80C00098G0001</name>
</gene>
<reference evidence="1" key="1">
    <citation type="journal article" date="2012" name="Science">
        <title>Fermentation, hydrogen, and sulfur metabolism in multiple uncultivated bacterial phyla.</title>
        <authorList>
            <person name="Wrighton K.C."/>
            <person name="Thomas B.C."/>
            <person name="Sharon I."/>
            <person name="Miller C.S."/>
            <person name="Castelle C.J."/>
            <person name="VerBerkmoes N.C."/>
            <person name="Wilkins M.J."/>
            <person name="Hettich R.L."/>
            <person name="Lipton M.S."/>
            <person name="Williams K.H."/>
            <person name="Long P.E."/>
            <person name="Banfield J.F."/>
        </authorList>
    </citation>
    <scope>NUCLEOTIDE SEQUENCE [LARGE SCALE GENOMIC DNA]</scope>
</reference>
<feature type="non-terminal residue" evidence="1">
    <location>
        <position position="425"/>
    </location>
</feature>
<organism evidence="1">
    <name type="scientific">uncultured bacterium</name>
    <name type="common">gcode 4</name>
    <dbReference type="NCBI Taxonomy" id="1234023"/>
    <lineage>
        <taxon>Bacteria</taxon>
        <taxon>environmental samples</taxon>
    </lineage>
</organism>
<dbReference type="AlphaFoldDB" id="K1XJ83"/>
<evidence type="ECO:0000313" key="1">
    <source>
        <dbReference type="EMBL" id="EKD25231.1"/>
    </source>
</evidence>